<dbReference type="Gene3D" id="1.20.1070.10">
    <property type="entry name" value="Rhodopsin 7-helix transmembrane proteins"/>
    <property type="match status" value="1"/>
</dbReference>
<feature type="domain" description="G-protein coupled receptors family 1 profile" evidence="15">
    <location>
        <begin position="41"/>
        <end position="290"/>
    </location>
</feature>
<organism evidence="16 17">
    <name type="scientific">Pantherophis guttatus</name>
    <name type="common">Corn snake</name>
    <name type="synonym">Elaphe guttata</name>
    <dbReference type="NCBI Taxonomy" id="94885"/>
    <lineage>
        <taxon>Eukaryota</taxon>
        <taxon>Metazoa</taxon>
        <taxon>Chordata</taxon>
        <taxon>Craniata</taxon>
        <taxon>Vertebrata</taxon>
        <taxon>Euteleostomi</taxon>
        <taxon>Lepidosauria</taxon>
        <taxon>Squamata</taxon>
        <taxon>Bifurcata</taxon>
        <taxon>Unidentata</taxon>
        <taxon>Episquamata</taxon>
        <taxon>Toxicofera</taxon>
        <taxon>Serpentes</taxon>
        <taxon>Colubroidea</taxon>
        <taxon>Colubridae</taxon>
        <taxon>Colubrinae</taxon>
        <taxon>Pantherophis</taxon>
    </lineage>
</organism>
<evidence type="ECO:0000256" key="1">
    <source>
        <dbReference type="ARBA" id="ARBA00004651"/>
    </source>
</evidence>
<name>A0A6P9C5Y4_PANGU</name>
<keyword evidence="5 14" id="KW-0552">Olfaction</keyword>
<keyword evidence="2 14" id="KW-1003">Cell membrane</keyword>
<dbReference type="FunFam" id="1.20.1070.10:FF:000001">
    <property type="entry name" value="Olfactory receptor"/>
    <property type="match status" value="1"/>
</dbReference>
<evidence type="ECO:0000256" key="2">
    <source>
        <dbReference type="ARBA" id="ARBA00022475"/>
    </source>
</evidence>
<dbReference type="GO" id="GO:0005886">
    <property type="term" value="C:plasma membrane"/>
    <property type="evidence" value="ECO:0007669"/>
    <property type="project" value="UniProtKB-SubCell"/>
</dbReference>
<dbReference type="AlphaFoldDB" id="A0A6P9C5Y4"/>
<dbReference type="InterPro" id="IPR050939">
    <property type="entry name" value="Olfactory_GPCR1"/>
</dbReference>
<evidence type="ECO:0000256" key="14">
    <source>
        <dbReference type="RuleBase" id="RU363047"/>
    </source>
</evidence>
<keyword evidence="16" id="KW-1185">Reference proteome</keyword>
<feature type="transmembrane region" description="Helical" evidence="14">
    <location>
        <begin position="272"/>
        <end position="292"/>
    </location>
</feature>
<dbReference type="Proteomes" id="UP001652622">
    <property type="component" value="Unplaced"/>
</dbReference>
<dbReference type="InterPro" id="IPR000276">
    <property type="entry name" value="GPCR_Rhodpsn"/>
</dbReference>
<evidence type="ECO:0000256" key="7">
    <source>
        <dbReference type="ARBA" id="ARBA00023040"/>
    </source>
</evidence>
<feature type="transmembrane region" description="Helical" evidence="14">
    <location>
        <begin position="197"/>
        <end position="226"/>
    </location>
</feature>
<dbReference type="PRINTS" id="PR00245">
    <property type="entry name" value="OLFACTORYR"/>
</dbReference>
<feature type="transmembrane region" description="Helical" evidence="14">
    <location>
        <begin position="27"/>
        <end position="49"/>
    </location>
</feature>
<accession>A0A6P9C5Y4</accession>
<comment type="similarity">
    <text evidence="13">Belongs to the G-protein coupled receptor 1 family.</text>
</comment>
<keyword evidence="9" id="KW-1015">Disulfide bond</keyword>
<dbReference type="OMA" id="QIYFFHA"/>
<reference evidence="17" key="1">
    <citation type="submission" date="2025-08" db="UniProtKB">
        <authorList>
            <consortium name="RefSeq"/>
        </authorList>
    </citation>
    <scope>IDENTIFICATION</scope>
    <source>
        <tissue evidence="17">Blood</tissue>
    </source>
</reference>
<dbReference type="Pfam" id="PF13853">
    <property type="entry name" value="7tm_4"/>
    <property type="match status" value="1"/>
</dbReference>
<dbReference type="RefSeq" id="XP_034278842.1">
    <property type="nucleotide sequence ID" value="XM_034422951.2"/>
</dbReference>
<dbReference type="InterPro" id="IPR000725">
    <property type="entry name" value="Olfact_rcpt"/>
</dbReference>
<evidence type="ECO:0000256" key="12">
    <source>
        <dbReference type="ARBA" id="ARBA00023224"/>
    </source>
</evidence>
<evidence type="ECO:0000256" key="8">
    <source>
        <dbReference type="ARBA" id="ARBA00023136"/>
    </source>
</evidence>
<evidence type="ECO:0000256" key="6">
    <source>
        <dbReference type="ARBA" id="ARBA00022989"/>
    </source>
</evidence>
<keyword evidence="12 13" id="KW-0807">Transducer</keyword>
<evidence type="ECO:0000313" key="17">
    <source>
        <dbReference type="RefSeq" id="XP_034278842.1"/>
    </source>
</evidence>
<evidence type="ECO:0000256" key="10">
    <source>
        <dbReference type="ARBA" id="ARBA00023170"/>
    </source>
</evidence>
<feature type="transmembrane region" description="Helical" evidence="14">
    <location>
        <begin position="238"/>
        <end position="260"/>
    </location>
</feature>
<gene>
    <name evidence="17" type="primary">LOC117668898</name>
</gene>
<feature type="transmembrane region" description="Helical" evidence="14">
    <location>
        <begin position="61"/>
        <end position="82"/>
    </location>
</feature>
<evidence type="ECO:0000256" key="5">
    <source>
        <dbReference type="ARBA" id="ARBA00022725"/>
    </source>
</evidence>
<protein>
    <recommendedName>
        <fullName evidence="14">Olfactory receptor</fullName>
    </recommendedName>
</protein>
<dbReference type="KEGG" id="pgut:117668898"/>
<keyword evidence="3 14" id="KW-0716">Sensory transduction</keyword>
<keyword evidence="7 13" id="KW-0297">G-protein coupled receptor</keyword>
<dbReference type="PROSITE" id="PS50262">
    <property type="entry name" value="G_PROTEIN_RECEP_F1_2"/>
    <property type="match status" value="1"/>
</dbReference>
<evidence type="ECO:0000256" key="13">
    <source>
        <dbReference type="RuleBase" id="RU000688"/>
    </source>
</evidence>
<dbReference type="SUPFAM" id="SSF81321">
    <property type="entry name" value="Family A G protein-coupled receptor-like"/>
    <property type="match status" value="1"/>
</dbReference>
<proteinExistence type="inferred from homology"/>
<evidence type="ECO:0000256" key="11">
    <source>
        <dbReference type="ARBA" id="ARBA00023180"/>
    </source>
</evidence>
<dbReference type="PROSITE" id="PS00237">
    <property type="entry name" value="G_PROTEIN_RECEP_F1_1"/>
    <property type="match status" value="1"/>
</dbReference>
<dbReference type="PANTHER" id="PTHR24242">
    <property type="entry name" value="G-PROTEIN COUPLED RECEPTOR"/>
    <property type="match status" value="1"/>
</dbReference>
<dbReference type="GO" id="GO:0004984">
    <property type="term" value="F:olfactory receptor activity"/>
    <property type="evidence" value="ECO:0007669"/>
    <property type="project" value="InterPro"/>
</dbReference>
<evidence type="ECO:0000256" key="9">
    <source>
        <dbReference type="ARBA" id="ARBA00023157"/>
    </source>
</evidence>
<evidence type="ECO:0000256" key="3">
    <source>
        <dbReference type="ARBA" id="ARBA00022606"/>
    </source>
</evidence>
<dbReference type="PRINTS" id="PR00237">
    <property type="entry name" value="GPCRRHODOPSN"/>
</dbReference>
<dbReference type="InParanoid" id="A0A6P9C5Y4"/>
<comment type="subcellular location">
    <subcellularLocation>
        <location evidence="1 14">Cell membrane</location>
        <topology evidence="1 14">Multi-pass membrane protein</topology>
    </subcellularLocation>
</comment>
<keyword evidence="4 13" id="KW-0812">Transmembrane</keyword>
<dbReference type="PANTHER" id="PTHR24242:SF359">
    <property type="entry name" value="ODORANT RECEPTOR-RELATED"/>
    <property type="match status" value="1"/>
</dbReference>
<dbReference type="GeneID" id="117668898"/>
<dbReference type="GO" id="GO:0004930">
    <property type="term" value="F:G protein-coupled receptor activity"/>
    <property type="evidence" value="ECO:0007669"/>
    <property type="project" value="UniProtKB-KW"/>
</dbReference>
<dbReference type="CDD" id="cd13954">
    <property type="entry name" value="7tmA_OR"/>
    <property type="match status" value="1"/>
</dbReference>
<sequence length="312" mass="35725">MELSNYTTVTEFVIAGFSNLEKTRIPLFVFILIMYTLTIIGNTIIVFITSYETSLSTPMYFFLRNFSFLEICFTTVTVPTILADLIREKNVMSFNCCLTQIYFFHAFGGIECLLLAAMAYDRYVAIRFPLRYNRIINNIVCSQLSICSWITGLILPLIPVFLISQLSYCGSNIVDHFFCDILPLLRLVCNQTKLNEMLSFFICSFILVGSFMLTAISYAAILIAVLNIRSSDGRKKAFSTFASHLTVVGIFYGTMMFIYVRPTRNLSFNMDQLVAMFYCVITPLLNPMIYSLRNKEVKQALKKIVCKRLEDL</sequence>
<feature type="transmembrane region" description="Helical" evidence="14">
    <location>
        <begin position="102"/>
        <end position="123"/>
    </location>
</feature>
<keyword evidence="6 14" id="KW-1133">Transmembrane helix</keyword>
<keyword evidence="10 13" id="KW-0675">Receptor</keyword>
<dbReference type="InterPro" id="IPR017452">
    <property type="entry name" value="GPCR_Rhodpsn_7TM"/>
</dbReference>
<feature type="transmembrane region" description="Helical" evidence="14">
    <location>
        <begin position="135"/>
        <end position="158"/>
    </location>
</feature>
<keyword evidence="8 14" id="KW-0472">Membrane</keyword>
<evidence type="ECO:0000313" key="16">
    <source>
        <dbReference type="Proteomes" id="UP001652622"/>
    </source>
</evidence>
<keyword evidence="11" id="KW-0325">Glycoprotein</keyword>
<evidence type="ECO:0000256" key="4">
    <source>
        <dbReference type="ARBA" id="ARBA00022692"/>
    </source>
</evidence>
<evidence type="ECO:0000259" key="15">
    <source>
        <dbReference type="PROSITE" id="PS50262"/>
    </source>
</evidence>